<organism evidence="4 5">
    <name type="scientific">Paenibacillus roseus</name>
    <dbReference type="NCBI Taxonomy" id="2798579"/>
    <lineage>
        <taxon>Bacteria</taxon>
        <taxon>Bacillati</taxon>
        <taxon>Bacillota</taxon>
        <taxon>Bacilli</taxon>
        <taxon>Bacillales</taxon>
        <taxon>Paenibacillaceae</taxon>
        <taxon>Paenibacillus</taxon>
    </lineage>
</organism>
<keyword evidence="2" id="KW-0472">Membrane</keyword>
<dbReference type="Pfam" id="PF04294">
    <property type="entry name" value="VanW"/>
    <property type="match status" value="1"/>
</dbReference>
<evidence type="ECO:0000313" key="5">
    <source>
        <dbReference type="Proteomes" id="UP000640274"/>
    </source>
</evidence>
<dbReference type="PANTHER" id="PTHR35788:SF1">
    <property type="entry name" value="EXPORTED PROTEIN"/>
    <property type="match status" value="1"/>
</dbReference>
<evidence type="ECO:0000256" key="1">
    <source>
        <dbReference type="ARBA" id="ARBA00022729"/>
    </source>
</evidence>
<dbReference type="InterPro" id="IPR052913">
    <property type="entry name" value="Glycopeptide_resist_protein"/>
</dbReference>
<feature type="transmembrane region" description="Helical" evidence="2">
    <location>
        <begin position="7"/>
        <end position="29"/>
    </location>
</feature>
<dbReference type="PANTHER" id="PTHR35788">
    <property type="entry name" value="EXPORTED PROTEIN-RELATED"/>
    <property type="match status" value="1"/>
</dbReference>
<dbReference type="RefSeq" id="WP_199018547.1">
    <property type="nucleotide sequence ID" value="NZ_JAELUP010000016.1"/>
</dbReference>
<proteinExistence type="predicted"/>
<keyword evidence="1" id="KW-0732">Signal</keyword>
<dbReference type="SMART" id="SM01208">
    <property type="entry name" value="G5"/>
    <property type="match status" value="1"/>
</dbReference>
<keyword evidence="2" id="KW-0812">Transmembrane</keyword>
<dbReference type="AlphaFoldDB" id="A0A934J1E1"/>
<evidence type="ECO:0000256" key="2">
    <source>
        <dbReference type="SAM" id="Phobius"/>
    </source>
</evidence>
<name>A0A934J1E1_9BACL</name>
<keyword evidence="5" id="KW-1185">Reference proteome</keyword>
<reference evidence="4" key="1">
    <citation type="submission" date="2020-12" db="EMBL/GenBank/DDBJ databases">
        <authorList>
            <person name="Huq M.A."/>
        </authorList>
    </citation>
    <scope>NUCLEOTIDE SEQUENCE</scope>
    <source>
        <strain evidence="4">MAHUQ-46</strain>
    </source>
</reference>
<dbReference type="EMBL" id="JAELUP010000016">
    <property type="protein sequence ID" value="MBJ6360990.1"/>
    <property type="molecule type" value="Genomic_DNA"/>
</dbReference>
<evidence type="ECO:0000313" key="4">
    <source>
        <dbReference type="EMBL" id="MBJ6360990.1"/>
    </source>
</evidence>
<protein>
    <submittedName>
        <fullName evidence="4">VanW family protein</fullName>
    </submittedName>
</protein>
<accession>A0A934J1E1</accession>
<sequence length="488" mass="54695">MKKLHVAFIIAGIVILIVTTSWGLLYIYASQNRIPDGTTVGSVHIGGLGTEQALDKLEVAWNELEKLQARITLNDTKENSRQWALRQLGFAVERENIRNRILALHEGNLAEKITYRYHFPRQIPVQLAEGVKTFEKTIRSQWGWLEYNEPVNARRSITAADQIVYEPHQDGHRLELDKLFAQVSGWANQVMQGQAGGELRSFRLQIAAVHPAITLDYLKGQGVERKISSFSTEFARSSEGRAYNVTSTAKILNDWELAPGELFDYSKVITAAQEHYGFREAPVIVNGQLVPGIGGGICQVSSTLYNAALLAGLEIVERRNHSRAVPYLPMGRDATFAEGYLNFRFRNSTAHHLIIRTEVYNRTLTVKLFGSIPKTTRYTIETKLVKTITPPVKEIVSNAAGRGGRVVLKQGSTGYVVKVYRTRLEQDQKMEQELISTDTYPAQPTIIGVSRRTDVRPDEEPLDSPNVLGPELETHPIVEDGILLPHHP</sequence>
<dbReference type="InterPro" id="IPR011098">
    <property type="entry name" value="G5_dom"/>
</dbReference>
<feature type="domain" description="G5" evidence="3">
    <location>
        <begin position="376"/>
        <end position="453"/>
    </location>
</feature>
<evidence type="ECO:0000259" key="3">
    <source>
        <dbReference type="SMART" id="SM01208"/>
    </source>
</evidence>
<comment type="caution">
    <text evidence="4">The sequence shown here is derived from an EMBL/GenBank/DDBJ whole genome shotgun (WGS) entry which is preliminary data.</text>
</comment>
<keyword evidence="2" id="KW-1133">Transmembrane helix</keyword>
<gene>
    <name evidence="4" type="ORF">JFN88_06615</name>
</gene>
<dbReference type="Proteomes" id="UP000640274">
    <property type="component" value="Unassembled WGS sequence"/>
</dbReference>
<dbReference type="InterPro" id="IPR007391">
    <property type="entry name" value="Vancomycin_resist_VanW"/>
</dbReference>